<keyword evidence="8" id="KW-0594">Phospholipid biosynthesis</keyword>
<comment type="caution">
    <text evidence="11">The sequence shown here is derived from an EMBL/GenBank/DDBJ whole genome shotgun (WGS) entry which is preliminary data.</text>
</comment>
<sequence length="358" mass="38773">MASQSSSSHNRDHSRSRRSSPPPAGPSLSTQPTHHGNGTSTYQQRNPWLPTRTELVLLAVFPSLLLFGALFSFISPETRSVSHDPVSAAYPPHLAPSYFARKDNLLNVLFVKRGWAWITVSLFAWVFTSPAYSPPPRVVGLVTAGGGLRPGAVIRWLMVTGWWVLVTQWCFGPAIVDRGFRWTGGRCEAAQDRLALVIEEGEVSVKEVFTAAACRASGGKWRGGHDISGHVFLLVLGSVFLLQEVGWATALWAGWLKEERCVVMPDGAVKSASVEAMPTEGWDGPAPPSASKALGWGGKLAGAVVVLGVWMMLMTAIYFHTWFEKLTGLLFAAAGLYATYILPRGIPALRRVVGLPGI</sequence>
<name>A0ABR4DJS3_9PEZI</name>
<dbReference type="InterPro" id="IPR019388">
    <property type="entry name" value="FIT"/>
</dbReference>
<keyword evidence="7 8" id="KW-0472">Membrane</keyword>
<keyword evidence="6" id="KW-0443">Lipid metabolism</keyword>
<feature type="transmembrane region" description="Helical" evidence="10">
    <location>
        <begin position="326"/>
        <end position="343"/>
    </location>
</feature>
<keyword evidence="2 8" id="KW-0812">Transmembrane</keyword>
<dbReference type="GeneID" id="98123678"/>
<evidence type="ECO:0000256" key="2">
    <source>
        <dbReference type="ARBA" id="ARBA00022692"/>
    </source>
</evidence>
<comment type="catalytic activity">
    <reaction evidence="8">
        <text>hexadecanoyl-CoA + H2O = S-hexadecanoyl-4'-phosphopantetheine + adenosine 3',5'-bisphosphate + 2 H(+)</text>
        <dbReference type="Rhea" id="RHEA:50032"/>
        <dbReference type="ChEBI" id="CHEBI:15377"/>
        <dbReference type="ChEBI" id="CHEBI:15378"/>
        <dbReference type="ChEBI" id="CHEBI:57379"/>
        <dbReference type="ChEBI" id="CHEBI:58343"/>
        <dbReference type="ChEBI" id="CHEBI:132018"/>
    </reaction>
</comment>
<comment type="catalytic activity">
    <reaction evidence="8">
        <text>(9Z)-octadecenoyl-CoA + H2O = S-(9Z-octadecenoyl)-4'-phosphopantetheine + adenosine 3',5'-bisphosphate + 2 H(+)</text>
        <dbReference type="Rhea" id="RHEA:65564"/>
        <dbReference type="ChEBI" id="CHEBI:15377"/>
        <dbReference type="ChEBI" id="CHEBI:15378"/>
        <dbReference type="ChEBI" id="CHEBI:57387"/>
        <dbReference type="ChEBI" id="CHEBI:58343"/>
        <dbReference type="ChEBI" id="CHEBI:156553"/>
    </reaction>
</comment>
<evidence type="ECO:0000256" key="1">
    <source>
        <dbReference type="ARBA" id="ARBA00004477"/>
    </source>
</evidence>
<evidence type="ECO:0000256" key="3">
    <source>
        <dbReference type="ARBA" id="ARBA00022801"/>
    </source>
</evidence>
<dbReference type="EC" id="3.6.1.-" evidence="8"/>
<feature type="compositionally biased region" description="Polar residues" evidence="9">
    <location>
        <begin position="30"/>
        <end position="45"/>
    </location>
</feature>
<gene>
    <name evidence="8" type="primary">SCS3</name>
    <name evidence="8" type="synonym">FIT2B</name>
    <name evidence="11" type="ORF">VTJ83DRAFT_2731</name>
</gene>
<keyword evidence="4 8" id="KW-0256">Endoplasmic reticulum</keyword>
<evidence type="ECO:0000313" key="11">
    <source>
        <dbReference type="EMBL" id="KAL2270547.1"/>
    </source>
</evidence>
<feature type="transmembrane region" description="Helical" evidence="10">
    <location>
        <begin position="300"/>
        <end position="319"/>
    </location>
</feature>
<dbReference type="Pfam" id="PF10261">
    <property type="entry name" value="FIT"/>
    <property type="match status" value="1"/>
</dbReference>
<dbReference type="HAMAP" id="MF_03231">
    <property type="entry name" value="SCS3"/>
    <property type="match status" value="1"/>
</dbReference>
<keyword evidence="12" id="KW-1185">Reference proteome</keyword>
<dbReference type="EMBL" id="JAZGUE010000002">
    <property type="protein sequence ID" value="KAL2270547.1"/>
    <property type="molecule type" value="Genomic_DNA"/>
</dbReference>
<evidence type="ECO:0000256" key="9">
    <source>
        <dbReference type="SAM" id="MobiDB-lite"/>
    </source>
</evidence>
<feature type="transmembrane region" description="Helical" evidence="10">
    <location>
        <begin position="55"/>
        <end position="74"/>
    </location>
</feature>
<keyword evidence="3 8" id="KW-0378">Hydrolase</keyword>
<evidence type="ECO:0000256" key="5">
    <source>
        <dbReference type="ARBA" id="ARBA00022989"/>
    </source>
</evidence>
<keyword evidence="5 8" id="KW-1133">Transmembrane helix</keyword>
<evidence type="ECO:0000256" key="6">
    <source>
        <dbReference type="ARBA" id="ARBA00023098"/>
    </source>
</evidence>
<feature type="transmembrane region" description="Helical" evidence="10">
    <location>
        <begin position="153"/>
        <end position="176"/>
    </location>
</feature>
<comment type="function">
    <text evidence="8">Fatty acyl-coenzyme A (CoA) diphosphatase that hydrolyzes fatty acyl-CoA to yield acyl-4'-phosphopantetheine and adenosine 3',5'-bisphosphate. Preferentially hydrolyzes unsaturated long-chain acyl-CoA substrates in the endoplasmic reticulum (ER) lumen. This catalytic activity is required for maintaining ER structure and for lipid droplets (LDs) biogenesis, which are lipid storage organelles involved in maintaining lipid and energy homeostasis. May directly bind to diacylglycerol (DAGs) and triacylglycerol, which is also important for LD biogenesis. May support directional budding of nacent LDs from the ER into the cytosol by reducing DAG levels at sites of LD formation. May play a role in the regulation of cell morphology and cytoskeletal organization. Involved in phospholipid biosynthesis.</text>
</comment>
<dbReference type="Proteomes" id="UP001600064">
    <property type="component" value="Unassembled WGS sequence"/>
</dbReference>
<keyword evidence="8" id="KW-0444">Lipid biosynthesis</keyword>
<comment type="subcellular location">
    <subcellularLocation>
        <location evidence="1 8">Endoplasmic reticulum membrane</location>
        <topology evidence="1 8">Multi-pass membrane protein</topology>
    </subcellularLocation>
</comment>
<keyword evidence="8" id="KW-1208">Phospholipid metabolism</keyword>
<comment type="catalytic activity">
    <reaction evidence="8">
        <text>(5Z,8Z,11Z,14Z)-eicosatetraenoyl-CoA + H2O = S-(5Z,8Z,11Z,14Z-eicosatetraenoyl)-4'-phosphopantetheine + adenosine 3',5'-bisphosphate + 2 H(+)</text>
        <dbReference type="Rhea" id="RHEA:65568"/>
        <dbReference type="ChEBI" id="CHEBI:15377"/>
        <dbReference type="ChEBI" id="CHEBI:15378"/>
        <dbReference type="ChEBI" id="CHEBI:57368"/>
        <dbReference type="ChEBI" id="CHEBI:58343"/>
        <dbReference type="ChEBI" id="CHEBI:156554"/>
    </reaction>
</comment>
<evidence type="ECO:0000313" key="12">
    <source>
        <dbReference type="Proteomes" id="UP001600064"/>
    </source>
</evidence>
<feature type="transmembrane region" description="Helical" evidence="10">
    <location>
        <begin position="231"/>
        <end position="255"/>
    </location>
</feature>
<evidence type="ECO:0000256" key="8">
    <source>
        <dbReference type="HAMAP-Rule" id="MF_03231"/>
    </source>
</evidence>
<reference evidence="11 12" key="1">
    <citation type="journal article" date="2024" name="Commun. Biol.">
        <title>Comparative genomic analysis of thermophilic fungi reveals convergent evolutionary adaptations and gene losses.</title>
        <authorList>
            <person name="Steindorff A.S."/>
            <person name="Aguilar-Pontes M.V."/>
            <person name="Robinson A.J."/>
            <person name="Andreopoulos B."/>
            <person name="LaButti K."/>
            <person name="Kuo A."/>
            <person name="Mondo S."/>
            <person name="Riley R."/>
            <person name="Otillar R."/>
            <person name="Haridas S."/>
            <person name="Lipzen A."/>
            <person name="Grimwood J."/>
            <person name="Schmutz J."/>
            <person name="Clum A."/>
            <person name="Reid I.D."/>
            <person name="Moisan M.C."/>
            <person name="Butler G."/>
            <person name="Nguyen T.T.M."/>
            <person name="Dewar K."/>
            <person name="Conant G."/>
            <person name="Drula E."/>
            <person name="Henrissat B."/>
            <person name="Hansel C."/>
            <person name="Singer S."/>
            <person name="Hutchinson M.I."/>
            <person name="de Vries R.P."/>
            <person name="Natvig D.O."/>
            <person name="Powell A.J."/>
            <person name="Tsang A."/>
            <person name="Grigoriev I.V."/>
        </authorList>
    </citation>
    <scope>NUCLEOTIDE SEQUENCE [LARGE SCALE GENOMIC DNA]</scope>
    <source>
        <strain evidence="11 12">ATCC 22073</strain>
    </source>
</reference>
<feature type="region of interest" description="Disordered" evidence="9">
    <location>
        <begin position="1"/>
        <end position="45"/>
    </location>
</feature>
<dbReference type="PANTHER" id="PTHR23129:SF0">
    <property type="entry name" value="ACYL-COENZYME A DIPHOSPHATASE FITM2"/>
    <property type="match status" value="1"/>
</dbReference>
<evidence type="ECO:0000256" key="10">
    <source>
        <dbReference type="SAM" id="Phobius"/>
    </source>
</evidence>
<evidence type="ECO:0000256" key="7">
    <source>
        <dbReference type="ARBA" id="ARBA00023136"/>
    </source>
</evidence>
<comment type="catalytic activity">
    <reaction evidence="8">
        <text>an acyl-CoA + H2O = an acyl-4'-phosphopantetheine + adenosine 3',5'-bisphosphate + 2 H(+)</text>
        <dbReference type="Rhea" id="RHEA:50044"/>
        <dbReference type="ChEBI" id="CHEBI:15377"/>
        <dbReference type="ChEBI" id="CHEBI:15378"/>
        <dbReference type="ChEBI" id="CHEBI:58342"/>
        <dbReference type="ChEBI" id="CHEBI:58343"/>
        <dbReference type="ChEBI" id="CHEBI:132023"/>
    </reaction>
</comment>
<accession>A0ABR4DJS3</accession>
<evidence type="ECO:0000256" key="4">
    <source>
        <dbReference type="ARBA" id="ARBA00022824"/>
    </source>
</evidence>
<comment type="similarity">
    <text evidence="8">Belongs to the FIT family. Fungal FIT2B/SCS3 subfamily.</text>
</comment>
<dbReference type="InterPro" id="IPR046400">
    <property type="entry name" value="SCS3"/>
</dbReference>
<feature type="transmembrane region" description="Helical" evidence="10">
    <location>
        <begin position="114"/>
        <end position="133"/>
    </location>
</feature>
<dbReference type="PANTHER" id="PTHR23129">
    <property type="entry name" value="ACYL-COENZYME A DIPHOSPHATASE FITM2"/>
    <property type="match status" value="1"/>
</dbReference>
<feature type="active site" evidence="8">
    <location>
        <position position="230"/>
    </location>
</feature>
<organism evidence="11 12">
    <name type="scientific">Remersonia thermophila</name>
    <dbReference type="NCBI Taxonomy" id="72144"/>
    <lineage>
        <taxon>Eukaryota</taxon>
        <taxon>Fungi</taxon>
        <taxon>Dikarya</taxon>
        <taxon>Ascomycota</taxon>
        <taxon>Pezizomycotina</taxon>
        <taxon>Sordariomycetes</taxon>
        <taxon>Sordariomycetidae</taxon>
        <taxon>Sordariales</taxon>
        <taxon>Sordariales incertae sedis</taxon>
        <taxon>Remersonia</taxon>
    </lineage>
</organism>
<protein>
    <recommendedName>
        <fullName evidence="8">Acyl-coenzyme A diphosphatase SCS3</fullName>
        <ecNumber evidence="8">3.6.1.-</ecNumber>
    </recommendedName>
    <alternativeName>
        <fullName evidence="8">FIT family protein SCS3</fullName>
    </alternativeName>
</protein>
<dbReference type="RefSeq" id="XP_070869271.1">
    <property type="nucleotide sequence ID" value="XM_071009034.1"/>
</dbReference>
<feature type="active site" evidence="8">
    <location>
        <position position="320"/>
    </location>
</feature>
<proteinExistence type="inferred from homology"/>